<dbReference type="PANTHER" id="PTHR43358:SF4">
    <property type="entry name" value="ALPHA_BETA HYDROLASE FOLD-1 DOMAIN-CONTAINING PROTEIN"/>
    <property type="match status" value="1"/>
</dbReference>
<dbReference type="InterPro" id="IPR000073">
    <property type="entry name" value="AB_hydrolase_1"/>
</dbReference>
<keyword evidence="1" id="KW-0472">Membrane</keyword>
<dbReference type="InterPro" id="IPR029058">
    <property type="entry name" value="AB_hydrolase_fold"/>
</dbReference>
<keyword evidence="4" id="KW-1185">Reference proteome</keyword>
<dbReference type="Pfam" id="PF00561">
    <property type="entry name" value="Abhydrolase_1"/>
    <property type="match status" value="1"/>
</dbReference>
<dbReference type="RefSeq" id="WP_244900140.1">
    <property type="nucleotide sequence ID" value="NZ_CP024870.1"/>
</dbReference>
<name>A0A2K8KJS9_9MOLU</name>
<evidence type="ECO:0000256" key="1">
    <source>
        <dbReference type="SAM" id="Phobius"/>
    </source>
</evidence>
<feature type="transmembrane region" description="Helical" evidence="1">
    <location>
        <begin position="20"/>
        <end position="46"/>
    </location>
</feature>
<keyword evidence="1" id="KW-1133">Transmembrane helix</keyword>
<reference evidence="3 4" key="1">
    <citation type="submission" date="2017-11" db="EMBL/GenBank/DDBJ databases">
        <title>Complete genome sequence of Spiroplasma clarkii CN-5 (DSM 19994).</title>
        <authorList>
            <person name="Tsai Y.-M."/>
            <person name="Chang A."/>
            <person name="Lo W.-S."/>
            <person name="Kuo C.-H."/>
        </authorList>
    </citation>
    <scope>NUCLEOTIDE SEQUENCE [LARGE SCALE GENOMIC DNA]</scope>
    <source>
        <strain evidence="3 4">CN-5</strain>
    </source>
</reference>
<organism evidence="3 4">
    <name type="scientific">Spiroplasma clarkii</name>
    <dbReference type="NCBI Taxonomy" id="2139"/>
    <lineage>
        <taxon>Bacteria</taxon>
        <taxon>Bacillati</taxon>
        <taxon>Mycoplasmatota</taxon>
        <taxon>Mollicutes</taxon>
        <taxon>Entomoplasmatales</taxon>
        <taxon>Spiroplasmataceae</taxon>
        <taxon>Spiroplasma</taxon>
    </lineage>
</organism>
<dbReference type="Proteomes" id="UP000231179">
    <property type="component" value="Chromosome"/>
</dbReference>
<feature type="domain" description="AB hydrolase-1" evidence="2">
    <location>
        <begin position="109"/>
        <end position="226"/>
    </location>
</feature>
<dbReference type="InterPro" id="IPR052920">
    <property type="entry name" value="DNA-binding_regulatory"/>
</dbReference>
<evidence type="ECO:0000313" key="4">
    <source>
        <dbReference type="Proteomes" id="UP000231179"/>
    </source>
</evidence>
<sequence>MDYKKSLKKIKRYHYNWFNITIMIILFPIVLILSIICSIAFVPYLFKYTRSGKYNGVEFNTYEHLLYDLKVKKIENFNINENQIKEFNIGPTNELISALMVRNKDSKKWVIGLHGFKRNKYMGLRNVFHLYDKGYNIVCFDGFAHGLTYGKYSDFGLTNSKVLNDVIMWLKNTYEVEEIGVFGTSMGATTSLYFAKKYYEKNKVDWLIADCPFTQAVPQIRFFLQKYLIIPWWLMSLGINRNFRRYAKLNIKDVDLLKEDNDISDLKVLFIHGKKDDFIMYNNSLVLYHLKSLTEKTKQSEIILYDNAKHSSSMHKNLDDYIYKTLDFISK</sequence>
<proteinExistence type="predicted"/>
<dbReference type="GO" id="GO:0008236">
    <property type="term" value="F:serine-type peptidase activity"/>
    <property type="evidence" value="ECO:0007669"/>
    <property type="project" value="InterPro"/>
</dbReference>
<evidence type="ECO:0000313" key="3">
    <source>
        <dbReference type="EMBL" id="ATX70411.1"/>
    </source>
</evidence>
<dbReference type="AlphaFoldDB" id="A0A2K8KJS9"/>
<dbReference type="SUPFAM" id="SSF53474">
    <property type="entry name" value="alpha/beta-Hydrolases"/>
    <property type="match status" value="1"/>
</dbReference>
<protein>
    <submittedName>
        <fullName evidence="3">Hydrolase</fullName>
    </submittedName>
</protein>
<keyword evidence="1" id="KW-0812">Transmembrane</keyword>
<dbReference type="Gene3D" id="3.40.50.1820">
    <property type="entry name" value="alpha/beta hydrolase"/>
    <property type="match status" value="1"/>
</dbReference>
<accession>A0A2K8KJS9</accession>
<evidence type="ECO:0000259" key="2">
    <source>
        <dbReference type="Pfam" id="PF00561"/>
    </source>
</evidence>
<dbReference type="PANTHER" id="PTHR43358">
    <property type="entry name" value="ALPHA/BETA-HYDROLASE"/>
    <property type="match status" value="1"/>
</dbReference>
<dbReference type="GO" id="GO:0006508">
    <property type="term" value="P:proteolysis"/>
    <property type="evidence" value="ECO:0007669"/>
    <property type="project" value="InterPro"/>
</dbReference>
<keyword evidence="3" id="KW-0378">Hydrolase</keyword>
<gene>
    <name evidence="3" type="ORF">SCLAR_v1c00760</name>
</gene>
<dbReference type="EMBL" id="CP024870">
    <property type="protein sequence ID" value="ATX70411.1"/>
    <property type="molecule type" value="Genomic_DNA"/>
</dbReference>